<accession>A0A3D3RGA8</accession>
<proteinExistence type="predicted"/>
<evidence type="ECO:0000313" key="3">
    <source>
        <dbReference type="EMBL" id="HCO26650.1"/>
    </source>
</evidence>
<evidence type="ECO:0000313" key="4">
    <source>
        <dbReference type="Proteomes" id="UP000263642"/>
    </source>
</evidence>
<dbReference type="Proteomes" id="UP000263642">
    <property type="component" value="Unassembled WGS sequence"/>
</dbReference>
<evidence type="ECO:0000256" key="1">
    <source>
        <dbReference type="SAM" id="MobiDB-lite"/>
    </source>
</evidence>
<feature type="region of interest" description="Disordered" evidence="1">
    <location>
        <begin position="10"/>
        <end position="32"/>
    </location>
</feature>
<comment type="caution">
    <text evidence="3">The sequence shown here is derived from an EMBL/GenBank/DDBJ whole genome shotgun (WGS) entry which is preliminary data.</text>
</comment>
<feature type="transmembrane region" description="Helical" evidence="2">
    <location>
        <begin position="43"/>
        <end position="64"/>
    </location>
</feature>
<dbReference type="EMBL" id="DQAY01000166">
    <property type="protein sequence ID" value="HCO26650.1"/>
    <property type="molecule type" value="Genomic_DNA"/>
</dbReference>
<keyword evidence="2" id="KW-0812">Transmembrane</keyword>
<feature type="transmembrane region" description="Helical" evidence="2">
    <location>
        <begin position="84"/>
        <end position="112"/>
    </location>
</feature>
<organism evidence="3 4">
    <name type="scientific">Gimesia maris</name>
    <dbReference type="NCBI Taxonomy" id="122"/>
    <lineage>
        <taxon>Bacteria</taxon>
        <taxon>Pseudomonadati</taxon>
        <taxon>Planctomycetota</taxon>
        <taxon>Planctomycetia</taxon>
        <taxon>Planctomycetales</taxon>
        <taxon>Planctomycetaceae</taxon>
        <taxon>Gimesia</taxon>
    </lineage>
</organism>
<protein>
    <submittedName>
        <fullName evidence="3">Uncharacterized protein</fullName>
    </submittedName>
</protein>
<dbReference type="AlphaFoldDB" id="A0A3D3RGA8"/>
<sequence length="117" mass="12599">MQEKQVQIFFSKSRSAMDDASPDAAKDESTTDTDEIWLTRIRWFLAGAMLGASIPVMLGVYLIQQFSAYTATLPPGTAVCGMPMLIPIALFVFVAPIMGLIGGGTGLLLVVIEQRTS</sequence>
<gene>
    <name evidence="3" type="ORF">DIT97_27900</name>
</gene>
<keyword evidence="2" id="KW-0472">Membrane</keyword>
<reference evidence="3 4" key="1">
    <citation type="journal article" date="2018" name="Nat. Biotechnol.">
        <title>A standardized bacterial taxonomy based on genome phylogeny substantially revises the tree of life.</title>
        <authorList>
            <person name="Parks D.H."/>
            <person name="Chuvochina M."/>
            <person name="Waite D.W."/>
            <person name="Rinke C."/>
            <person name="Skarshewski A."/>
            <person name="Chaumeil P.A."/>
            <person name="Hugenholtz P."/>
        </authorList>
    </citation>
    <scope>NUCLEOTIDE SEQUENCE [LARGE SCALE GENOMIC DNA]</scope>
    <source>
        <strain evidence="3">UBA9375</strain>
    </source>
</reference>
<keyword evidence="2" id="KW-1133">Transmembrane helix</keyword>
<evidence type="ECO:0000256" key="2">
    <source>
        <dbReference type="SAM" id="Phobius"/>
    </source>
</evidence>
<name>A0A3D3RGA8_9PLAN</name>